<organism evidence="2 3">
    <name type="scientific">Phyllobacterium bourgognense</name>
    <dbReference type="NCBI Taxonomy" id="314236"/>
    <lineage>
        <taxon>Bacteria</taxon>
        <taxon>Pseudomonadati</taxon>
        <taxon>Pseudomonadota</taxon>
        <taxon>Alphaproteobacteria</taxon>
        <taxon>Hyphomicrobiales</taxon>
        <taxon>Phyllobacteriaceae</taxon>
        <taxon>Phyllobacterium</taxon>
    </lineage>
</organism>
<protein>
    <submittedName>
        <fullName evidence="2">Glyoxalase-like protein</fullName>
    </submittedName>
</protein>
<evidence type="ECO:0000259" key="1">
    <source>
        <dbReference type="Pfam" id="PF13468"/>
    </source>
</evidence>
<dbReference type="AlphaFoldDB" id="A0A368Z281"/>
<dbReference type="EMBL" id="QPJM01000003">
    <property type="protein sequence ID" value="RCW85566.1"/>
    <property type="molecule type" value="Genomic_DNA"/>
</dbReference>
<evidence type="ECO:0000313" key="3">
    <source>
        <dbReference type="Proteomes" id="UP000253324"/>
    </source>
</evidence>
<reference evidence="2 3" key="1">
    <citation type="submission" date="2018-07" db="EMBL/GenBank/DDBJ databases">
        <title>Genomic Encyclopedia of Type Strains, Phase III (KMG-III): the genomes of soil and plant-associated and newly described type strains.</title>
        <authorList>
            <person name="Whitman W."/>
        </authorList>
    </citation>
    <scope>NUCLEOTIDE SEQUENCE [LARGE SCALE GENOMIC DNA]</scope>
    <source>
        <strain evidence="2 3">31-25a</strain>
    </source>
</reference>
<proteinExistence type="predicted"/>
<accession>A0A368Z281</accession>
<dbReference type="InterPro" id="IPR025870">
    <property type="entry name" value="Glyoxalase-like_dom"/>
</dbReference>
<dbReference type="Proteomes" id="UP000253324">
    <property type="component" value="Unassembled WGS sequence"/>
</dbReference>
<dbReference type="InterPro" id="IPR029068">
    <property type="entry name" value="Glyas_Bleomycin-R_OHBP_Dase"/>
</dbReference>
<keyword evidence="3" id="KW-1185">Reference proteome</keyword>
<dbReference type="Gene3D" id="3.10.180.10">
    <property type="entry name" value="2,3-Dihydroxybiphenyl 1,2-Dioxygenase, domain 1"/>
    <property type="match status" value="1"/>
</dbReference>
<comment type="caution">
    <text evidence="2">The sequence shown here is derived from an EMBL/GenBank/DDBJ whole genome shotgun (WGS) entry which is preliminary data.</text>
</comment>
<feature type="domain" description="Glyoxalase-like" evidence="1">
    <location>
        <begin position="4"/>
        <end position="178"/>
    </location>
</feature>
<dbReference type="OrthoDB" id="8451710at2"/>
<dbReference type="RefSeq" id="WP_114429379.1">
    <property type="nucleotide sequence ID" value="NZ_QPJM01000003.1"/>
</dbReference>
<gene>
    <name evidence="2" type="ORF">C7476_103415</name>
</gene>
<dbReference type="Pfam" id="PF13468">
    <property type="entry name" value="Glyoxalase_3"/>
    <property type="match status" value="1"/>
</dbReference>
<sequence>MLQFDHMTVIAPTLEEGIEYVSNCLEIDLINGTTHTDMCTHNRRVKLGESCYLEVIAINPDAPSPSCPRWFGLDEIEAVRTEWSKGARLRGWVARTNEIDKVLRLHGHLLGSTKWLDDHFNFSVPAGGELPMGGILPSVIDVGDNPPTATSLVDQGVRLREFVLEHPTPSKIIALYNEMGIVEPPKVREGARPCFSALLDTPSGLTVLK</sequence>
<evidence type="ECO:0000313" key="2">
    <source>
        <dbReference type="EMBL" id="RCW85566.1"/>
    </source>
</evidence>
<name>A0A368Z281_9HYPH</name>